<name>A0A2H4UV68_9VIRU</name>
<evidence type="ECO:0000313" key="2">
    <source>
        <dbReference type="Proteomes" id="UP000240325"/>
    </source>
</evidence>
<proteinExistence type="predicted"/>
<dbReference type="SUPFAM" id="SSF51294">
    <property type="entry name" value="Hedgehog/intein (Hint) domain"/>
    <property type="match status" value="1"/>
</dbReference>
<protein>
    <submittedName>
        <fullName evidence="1">Homing endonuclease</fullName>
    </submittedName>
</protein>
<keyword evidence="1" id="KW-0378">Hydrolase</keyword>
<dbReference type="Proteomes" id="UP000240325">
    <property type="component" value="Segment"/>
</dbReference>
<dbReference type="InterPro" id="IPR036844">
    <property type="entry name" value="Hint_dom_sf"/>
</dbReference>
<keyword evidence="1" id="KW-0255">Endonuclease</keyword>
<dbReference type="GO" id="GO:0004519">
    <property type="term" value="F:endonuclease activity"/>
    <property type="evidence" value="ECO:0007669"/>
    <property type="project" value="UniProtKB-KW"/>
</dbReference>
<evidence type="ECO:0000313" key="1">
    <source>
        <dbReference type="EMBL" id="ATZ80754.1"/>
    </source>
</evidence>
<keyword evidence="1" id="KW-0540">Nuclease</keyword>
<gene>
    <name evidence="1" type="ORF">BMW23_0708</name>
</gene>
<organism evidence="1">
    <name type="scientific">Bodo saltans virus</name>
    <dbReference type="NCBI Taxonomy" id="2024608"/>
    <lineage>
        <taxon>Viruses</taxon>
        <taxon>Varidnaviria</taxon>
        <taxon>Bamfordvirae</taxon>
        <taxon>Nucleocytoviricota</taxon>
        <taxon>Megaviricetes</taxon>
        <taxon>Imitervirales</taxon>
        <taxon>Mimiviridae</taxon>
        <taxon>Klosneuvirinae</taxon>
        <taxon>Theiavirus</taxon>
        <taxon>Theiavirus salishense</taxon>
    </lineage>
</organism>
<reference evidence="1" key="1">
    <citation type="journal article" date="2017" name="Elife">
        <title>The kinetoplastid-infecting Bodo saltans virus (BsV), a window into the most abundant giant viruses in the sea.</title>
        <authorList>
            <person name="Deeg C.M."/>
            <person name="Chow C.-E.T."/>
            <person name="Suttle C.A."/>
        </authorList>
    </citation>
    <scope>NUCLEOTIDE SEQUENCE</scope>
    <source>
        <strain evidence="1">NG1</strain>
    </source>
</reference>
<sequence>MEYNYKCFSSMTPIMKYDTTIVPVDNLKVNDILIGANGKPAMIKNIYRKTGKLYTITPTNGIPYTTSEEHILMLKSIDTEKKIKISVAEFNSLQKSEQAKLYSYKTKLNFIDNDAQKVADFFKSKFPDNSALIDVFINTEDIPKELLISSFQMRYELITGFVNKIGEKTLNVYKLPFSNWTFANKFAFIARSVGFRVFVDAFISNNPTVKKNNIVGNFFVTIADEGYVKIPTMCHENINDHRPLLSEITIKYYGTDEYIAIEIENDANIIFVDCTVL</sequence>
<keyword evidence="2" id="KW-1185">Reference proteome</keyword>
<dbReference type="EMBL" id="MF782455">
    <property type="protein sequence ID" value="ATZ80754.1"/>
    <property type="molecule type" value="Genomic_DNA"/>
</dbReference>
<dbReference type="Gene3D" id="2.170.16.10">
    <property type="entry name" value="Hedgehog/Intein (Hint) domain"/>
    <property type="match status" value="1"/>
</dbReference>
<accession>A0A2H4UV68</accession>